<name>A0A6P8ZGH9_THRPL</name>
<keyword evidence="3 5" id="KW-0863">Zinc-finger</keyword>
<feature type="region of interest" description="Disordered" evidence="7">
    <location>
        <begin position="212"/>
        <end position="237"/>
    </location>
</feature>
<dbReference type="PROSITE" id="PS50157">
    <property type="entry name" value="ZINC_FINGER_C2H2_2"/>
    <property type="match status" value="5"/>
</dbReference>
<evidence type="ECO:0000259" key="9">
    <source>
        <dbReference type="PROSITE" id="PS51915"/>
    </source>
</evidence>
<feature type="binding site" evidence="6">
    <location>
        <position position="71"/>
    </location>
    <ligand>
        <name>Zn(2+)</name>
        <dbReference type="ChEBI" id="CHEBI:29105"/>
    </ligand>
</feature>
<protein>
    <submittedName>
        <fullName evidence="11">Zinc finger protein 2-like isoform X1</fullName>
    </submittedName>
</protein>
<reference evidence="11" key="1">
    <citation type="submission" date="2025-08" db="UniProtKB">
        <authorList>
            <consortium name="RefSeq"/>
        </authorList>
    </citation>
    <scope>IDENTIFICATION</scope>
    <source>
        <tissue evidence="11">Total insect</tissue>
    </source>
</reference>
<feature type="domain" description="C2H2-type" evidence="8">
    <location>
        <begin position="274"/>
        <end position="296"/>
    </location>
</feature>
<dbReference type="OrthoDB" id="6077919at2759"/>
<dbReference type="GeneID" id="117638982"/>
<dbReference type="Proteomes" id="UP000515158">
    <property type="component" value="Unplaced"/>
</dbReference>
<dbReference type="Pfam" id="PF00096">
    <property type="entry name" value="zf-C2H2"/>
    <property type="match status" value="2"/>
</dbReference>
<evidence type="ECO:0000256" key="1">
    <source>
        <dbReference type="ARBA" id="ARBA00022723"/>
    </source>
</evidence>
<feature type="compositionally biased region" description="Polar residues" evidence="7">
    <location>
        <begin position="159"/>
        <end position="176"/>
    </location>
</feature>
<evidence type="ECO:0000256" key="6">
    <source>
        <dbReference type="PROSITE-ProRule" id="PRU01263"/>
    </source>
</evidence>
<feature type="domain" description="C2H2-type" evidence="8">
    <location>
        <begin position="358"/>
        <end position="381"/>
    </location>
</feature>
<feature type="domain" description="C2H2-type" evidence="8">
    <location>
        <begin position="247"/>
        <end position="274"/>
    </location>
</feature>
<dbReference type="SUPFAM" id="SSF57716">
    <property type="entry name" value="Glucocorticoid receptor-like (DNA-binding domain)"/>
    <property type="match status" value="1"/>
</dbReference>
<dbReference type="InterPro" id="IPR036236">
    <property type="entry name" value="Znf_C2H2_sf"/>
</dbReference>
<evidence type="ECO:0000256" key="4">
    <source>
        <dbReference type="ARBA" id="ARBA00022833"/>
    </source>
</evidence>
<sequence length="381" mass="43607">MTVSNGFQVERTITKFTKFNSDTEFLIGRKAAHLAPTCTACGVFYFLPRGYQSKKMELLTLEETHGLCRLCLGENCILKDLFEPVHPINEKPTANLREKILVSTSIQVEEADNLPTKICSECSVQVEKLYEFKQKCLAADALLRKHVRLKFGKEPDRPVQSSECSSAPTKDATSNGPVMVALKTDTPQSSLFIYESEMLNVEIKEEEEDIFDKSSGDETGSEVKEQGAPQKRKPILKSKTPFKDTKFTCQLCRKSFCNKFSLTRHKWSHSKKTTTCKYCNKIFKNRESQQRHEKMHEIGNRYQCHLCDKSYVSSTSHAAHVRKHTGERPYKCSDCNASFYLLSSFERHVVKHSGVKEYECEICTASFWVPDDLRAHVNRMH</sequence>
<feature type="binding site" evidence="6">
    <location>
        <position position="122"/>
    </location>
    <ligand>
        <name>Zn(2+)</name>
        <dbReference type="ChEBI" id="CHEBI:29105"/>
    </ligand>
</feature>
<evidence type="ECO:0000256" key="7">
    <source>
        <dbReference type="SAM" id="MobiDB-lite"/>
    </source>
</evidence>
<dbReference type="GO" id="GO:0008270">
    <property type="term" value="F:zinc ion binding"/>
    <property type="evidence" value="ECO:0007669"/>
    <property type="project" value="UniProtKB-UniRule"/>
</dbReference>
<evidence type="ECO:0000256" key="3">
    <source>
        <dbReference type="ARBA" id="ARBA00022771"/>
    </source>
</evidence>
<dbReference type="KEGG" id="tpal:117638982"/>
<dbReference type="GO" id="GO:0006355">
    <property type="term" value="P:regulation of DNA-templated transcription"/>
    <property type="evidence" value="ECO:0007669"/>
    <property type="project" value="UniProtKB-ARBA"/>
</dbReference>
<dbReference type="Gene3D" id="3.40.1800.20">
    <property type="match status" value="1"/>
</dbReference>
<keyword evidence="10" id="KW-1185">Reference proteome</keyword>
<keyword evidence="4 6" id="KW-0862">Zinc</keyword>
<proteinExistence type="predicted"/>
<gene>
    <name evidence="11" type="primary">LOC117638982</name>
</gene>
<feature type="binding site" evidence="6">
    <location>
        <position position="119"/>
    </location>
    <ligand>
        <name>Zn(2+)</name>
        <dbReference type="ChEBI" id="CHEBI:29105"/>
    </ligand>
</feature>
<feature type="domain" description="C2H2-type" evidence="8">
    <location>
        <begin position="302"/>
        <end position="329"/>
    </location>
</feature>
<dbReference type="Gene3D" id="3.30.160.60">
    <property type="entry name" value="Classic Zinc Finger"/>
    <property type="match status" value="4"/>
</dbReference>
<dbReference type="InParanoid" id="A0A6P8ZGH9"/>
<dbReference type="Pfam" id="PF07776">
    <property type="entry name" value="zf-AD"/>
    <property type="match status" value="1"/>
</dbReference>
<evidence type="ECO:0000313" key="11">
    <source>
        <dbReference type="RefSeq" id="XP_034230134.1"/>
    </source>
</evidence>
<feature type="domain" description="C2H2-type" evidence="8">
    <location>
        <begin position="330"/>
        <end position="357"/>
    </location>
</feature>
<dbReference type="FunFam" id="3.30.160.60:FF:002343">
    <property type="entry name" value="Zinc finger protein 33A"/>
    <property type="match status" value="1"/>
</dbReference>
<evidence type="ECO:0000256" key="5">
    <source>
        <dbReference type="PROSITE-ProRule" id="PRU00042"/>
    </source>
</evidence>
<dbReference type="GO" id="GO:0005634">
    <property type="term" value="C:nucleus"/>
    <property type="evidence" value="ECO:0007669"/>
    <property type="project" value="InterPro"/>
</dbReference>
<dbReference type="SUPFAM" id="SSF57667">
    <property type="entry name" value="beta-beta-alpha zinc fingers"/>
    <property type="match status" value="3"/>
</dbReference>
<dbReference type="PANTHER" id="PTHR24379">
    <property type="entry name" value="KRAB AND ZINC FINGER DOMAIN-CONTAINING"/>
    <property type="match status" value="1"/>
</dbReference>
<evidence type="ECO:0000259" key="8">
    <source>
        <dbReference type="PROSITE" id="PS50157"/>
    </source>
</evidence>
<dbReference type="PROSITE" id="PS00028">
    <property type="entry name" value="ZINC_FINGER_C2H2_1"/>
    <property type="match status" value="5"/>
</dbReference>
<organism evidence="11">
    <name type="scientific">Thrips palmi</name>
    <name type="common">Melon thrips</name>
    <dbReference type="NCBI Taxonomy" id="161013"/>
    <lineage>
        <taxon>Eukaryota</taxon>
        <taxon>Metazoa</taxon>
        <taxon>Ecdysozoa</taxon>
        <taxon>Arthropoda</taxon>
        <taxon>Hexapoda</taxon>
        <taxon>Insecta</taxon>
        <taxon>Pterygota</taxon>
        <taxon>Neoptera</taxon>
        <taxon>Paraneoptera</taxon>
        <taxon>Thysanoptera</taxon>
        <taxon>Terebrantia</taxon>
        <taxon>Thripoidea</taxon>
        <taxon>Thripidae</taxon>
        <taxon>Thrips</taxon>
    </lineage>
</organism>
<feature type="compositionally biased region" description="Basic and acidic residues" evidence="7">
    <location>
        <begin position="212"/>
        <end position="225"/>
    </location>
</feature>
<dbReference type="InterPro" id="IPR013087">
    <property type="entry name" value="Znf_C2H2_type"/>
</dbReference>
<evidence type="ECO:0000256" key="2">
    <source>
        <dbReference type="ARBA" id="ARBA00022737"/>
    </source>
</evidence>
<evidence type="ECO:0000313" key="10">
    <source>
        <dbReference type="Proteomes" id="UP000515158"/>
    </source>
</evidence>
<feature type="domain" description="ZAD" evidence="9">
    <location>
        <begin position="66"/>
        <end position="146"/>
    </location>
</feature>
<dbReference type="FunCoup" id="A0A6P8ZGH9">
    <property type="interactions" value="138"/>
</dbReference>
<accession>A0A6P8ZGH9</accession>
<dbReference type="SMART" id="SM00355">
    <property type="entry name" value="ZnF_C2H2"/>
    <property type="match status" value="5"/>
</dbReference>
<feature type="binding site" evidence="6">
    <location>
        <position position="68"/>
    </location>
    <ligand>
        <name>Zn(2+)</name>
        <dbReference type="ChEBI" id="CHEBI:29105"/>
    </ligand>
</feature>
<dbReference type="PANTHER" id="PTHR24379:SF121">
    <property type="entry name" value="C2H2-TYPE DOMAIN-CONTAINING PROTEIN"/>
    <property type="match status" value="1"/>
</dbReference>
<dbReference type="AlphaFoldDB" id="A0A6P8ZGH9"/>
<keyword evidence="1 6" id="KW-0479">Metal-binding</keyword>
<dbReference type="InterPro" id="IPR012934">
    <property type="entry name" value="Znf_AD"/>
</dbReference>
<dbReference type="PROSITE" id="PS51915">
    <property type="entry name" value="ZAD"/>
    <property type="match status" value="1"/>
</dbReference>
<feature type="region of interest" description="Disordered" evidence="7">
    <location>
        <begin position="154"/>
        <end position="176"/>
    </location>
</feature>
<keyword evidence="2" id="KW-0677">Repeat</keyword>
<dbReference type="SMART" id="SM00868">
    <property type="entry name" value="zf-AD"/>
    <property type="match status" value="1"/>
</dbReference>
<dbReference type="RefSeq" id="XP_034230134.1">
    <property type="nucleotide sequence ID" value="XM_034374243.1"/>
</dbReference>